<dbReference type="Gene3D" id="1.10.630.10">
    <property type="entry name" value="Cytochrome P450"/>
    <property type="match status" value="1"/>
</dbReference>
<dbReference type="GO" id="GO:0020037">
    <property type="term" value="F:heme binding"/>
    <property type="evidence" value="ECO:0007669"/>
    <property type="project" value="InterPro"/>
</dbReference>
<dbReference type="InterPro" id="IPR036396">
    <property type="entry name" value="Cyt_P450_sf"/>
</dbReference>
<comment type="caution">
    <text evidence="1">The sequence shown here is derived from an EMBL/GenBank/DDBJ whole genome shotgun (WGS) entry which is preliminary data.</text>
</comment>
<sequence>MKYLRAVLNETLRMYPPLPFNMRNTTPPVILSSTTRGQPFYLPIPSPCTEFRTFFCRLTGVPQSAFQRAQCASADGSLGTGCRSMGSGAIHR</sequence>
<dbReference type="SUPFAM" id="SSF48264">
    <property type="entry name" value="Cytochrome P450"/>
    <property type="match status" value="1"/>
</dbReference>
<gene>
    <name evidence="1" type="ORF">B0H17DRAFT_1102768</name>
</gene>
<dbReference type="GO" id="GO:0004497">
    <property type="term" value="F:monooxygenase activity"/>
    <property type="evidence" value="ECO:0007669"/>
    <property type="project" value="InterPro"/>
</dbReference>
<dbReference type="Proteomes" id="UP001221757">
    <property type="component" value="Unassembled WGS sequence"/>
</dbReference>
<accession>A0AAD7FXU0</accession>
<organism evidence="1 2">
    <name type="scientific">Mycena rosella</name>
    <name type="common">Pink bonnet</name>
    <name type="synonym">Agaricus rosellus</name>
    <dbReference type="NCBI Taxonomy" id="1033263"/>
    <lineage>
        <taxon>Eukaryota</taxon>
        <taxon>Fungi</taxon>
        <taxon>Dikarya</taxon>
        <taxon>Basidiomycota</taxon>
        <taxon>Agaricomycotina</taxon>
        <taxon>Agaricomycetes</taxon>
        <taxon>Agaricomycetidae</taxon>
        <taxon>Agaricales</taxon>
        <taxon>Marasmiineae</taxon>
        <taxon>Mycenaceae</taxon>
        <taxon>Mycena</taxon>
    </lineage>
</organism>
<dbReference type="GO" id="GO:0005506">
    <property type="term" value="F:iron ion binding"/>
    <property type="evidence" value="ECO:0007669"/>
    <property type="project" value="InterPro"/>
</dbReference>
<dbReference type="AlphaFoldDB" id="A0AAD7FXU0"/>
<dbReference type="GO" id="GO:0016705">
    <property type="term" value="F:oxidoreductase activity, acting on paired donors, with incorporation or reduction of molecular oxygen"/>
    <property type="evidence" value="ECO:0007669"/>
    <property type="project" value="InterPro"/>
</dbReference>
<dbReference type="Pfam" id="PF00067">
    <property type="entry name" value="p450"/>
    <property type="match status" value="1"/>
</dbReference>
<evidence type="ECO:0008006" key="3">
    <source>
        <dbReference type="Google" id="ProtNLM"/>
    </source>
</evidence>
<evidence type="ECO:0000313" key="1">
    <source>
        <dbReference type="EMBL" id="KAJ7648882.1"/>
    </source>
</evidence>
<keyword evidence="2" id="KW-1185">Reference proteome</keyword>
<name>A0AAD7FXU0_MYCRO</name>
<reference evidence="1" key="1">
    <citation type="submission" date="2023-03" db="EMBL/GenBank/DDBJ databases">
        <title>Massive genome expansion in bonnet fungi (Mycena s.s.) driven by repeated elements and novel gene families across ecological guilds.</title>
        <authorList>
            <consortium name="Lawrence Berkeley National Laboratory"/>
            <person name="Harder C.B."/>
            <person name="Miyauchi S."/>
            <person name="Viragh M."/>
            <person name="Kuo A."/>
            <person name="Thoen E."/>
            <person name="Andreopoulos B."/>
            <person name="Lu D."/>
            <person name="Skrede I."/>
            <person name="Drula E."/>
            <person name="Henrissat B."/>
            <person name="Morin E."/>
            <person name="Kohler A."/>
            <person name="Barry K."/>
            <person name="LaButti K."/>
            <person name="Morin E."/>
            <person name="Salamov A."/>
            <person name="Lipzen A."/>
            <person name="Mereny Z."/>
            <person name="Hegedus B."/>
            <person name="Baldrian P."/>
            <person name="Stursova M."/>
            <person name="Weitz H."/>
            <person name="Taylor A."/>
            <person name="Grigoriev I.V."/>
            <person name="Nagy L.G."/>
            <person name="Martin F."/>
            <person name="Kauserud H."/>
        </authorList>
    </citation>
    <scope>NUCLEOTIDE SEQUENCE</scope>
    <source>
        <strain evidence="1">CBHHK067</strain>
    </source>
</reference>
<proteinExistence type="predicted"/>
<protein>
    <recommendedName>
        <fullName evidence="3">Cytochrome P450</fullName>
    </recommendedName>
</protein>
<dbReference type="InterPro" id="IPR001128">
    <property type="entry name" value="Cyt_P450"/>
</dbReference>
<dbReference type="EMBL" id="JARKIE010000372">
    <property type="protein sequence ID" value="KAJ7648882.1"/>
    <property type="molecule type" value="Genomic_DNA"/>
</dbReference>
<evidence type="ECO:0000313" key="2">
    <source>
        <dbReference type="Proteomes" id="UP001221757"/>
    </source>
</evidence>